<protein>
    <submittedName>
        <fullName evidence="1">Uncharacterized protein</fullName>
    </submittedName>
</protein>
<proteinExistence type="predicted"/>
<name>A0A6L3SY89_9HYPH</name>
<evidence type="ECO:0000313" key="2">
    <source>
        <dbReference type="Proteomes" id="UP000474159"/>
    </source>
</evidence>
<comment type="caution">
    <text evidence="1">The sequence shown here is derived from an EMBL/GenBank/DDBJ whole genome shotgun (WGS) entry which is preliminary data.</text>
</comment>
<keyword evidence="2" id="KW-1185">Reference proteome</keyword>
<organism evidence="1 2">
    <name type="scientific">Methylobacterium soli</name>
    <dbReference type="NCBI Taxonomy" id="553447"/>
    <lineage>
        <taxon>Bacteria</taxon>
        <taxon>Pseudomonadati</taxon>
        <taxon>Pseudomonadota</taxon>
        <taxon>Alphaproteobacteria</taxon>
        <taxon>Hyphomicrobiales</taxon>
        <taxon>Methylobacteriaceae</taxon>
        <taxon>Methylobacterium</taxon>
    </lineage>
</organism>
<dbReference type="Proteomes" id="UP000474159">
    <property type="component" value="Unassembled WGS sequence"/>
</dbReference>
<reference evidence="1 2" key="1">
    <citation type="submission" date="2019-09" db="EMBL/GenBank/DDBJ databases">
        <title>YIM 48816 draft genome.</title>
        <authorList>
            <person name="Jiang L."/>
        </authorList>
    </citation>
    <scope>NUCLEOTIDE SEQUENCE [LARGE SCALE GENOMIC DNA]</scope>
    <source>
        <strain evidence="1 2">YIM 48816</strain>
    </source>
</reference>
<evidence type="ECO:0000313" key="1">
    <source>
        <dbReference type="EMBL" id="KAB1077176.1"/>
    </source>
</evidence>
<dbReference type="EMBL" id="VZZK01000023">
    <property type="protein sequence ID" value="KAB1077176.1"/>
    <property type="molecule type" value="Genomic_DNA"/>
</dbReference>
<sequence>MFDVIPEYIHIPSDEGEAAAFLQRLNAERPEIAASTEQQYAATGSARAVLESLVENGTFAGRISDDEARCYDEEIKRYEVEEQAKTKAADYGCD</sequence>
<accession>A0A6L3SY89</accession>
<dbReference type="OrthoDB" id="9939025at2"/>
<dbReference type="RefSeq" id="WP_151001963.1">
    <property type="nucleotide sequence ID" value="NZ_BPQY01000111.1"/>
</dbReference>
<dbReference type="AlphaFoldDB" id="A0A6L3SY89"/>
<gene>
    <name evidence="1" type="ORF">F6X53_20055</name>
</gene>